<reference evidence="3" key="1">
    <citation type="submission" date="2023-10" db="EMBL/GenBank/DDBJ databases">
        <title>Genome assemblies of two species of porcelain crab, Petrolisthes cinctipes and Petrolisthes manimaculis (Anomura: Porcellanidae).</title>
        <authorList>
            <person name="Angst P."/>
        </authorList>
    </citation>
    <scope>NUCLEOTIDE SEQUENCE</scope>
    <source>
        <strain evidence="3">PB745_01</strain>
        <tissue evidence="3">Gill</tissue>
    </source>
</reference>
<dbReference type="EMBL" id="JAWQEG010007084">
    <property type="protein sequence ID" value="KAK3853134.1"/>
    <property type="molecule type" value="Genomic_DNA"/>
</dbReference>
<feature type="compositionally biased region" description="Polar residues" evidence="1">
    <location>
        <begin position="47"/>
        <end position="58"/>
    </location>
</feature>
<protein>
    <submittedName>
        <fullName evidence="3">Uncharacterized protein</fullName>
    </submittedName>
</protein>
<evidence type="ECO:0000256" key="1">
    <source>
        <dbReference type="SAM" id="MobiDB-lite"/>
    </source>
</evidence>
<dbReference type="Proteomes" id="UP001286313">
    <property type="component" value="Unassembled WGS sequence"/>
</dbReference>
<dbReference type="AlphaFoldDB" id="A0AAE1BPF0"/>
<feature type="region of interest" description="Disordered" evidence="1">
    <location>
        <begin position="47"/>
        <end position="88"/>
    </location>
</feature>
<evidence type="ECO:0000313" key="4">
    <source>
        <dbReference type="Proteomes" id="UP001286313"/>
    </source>
</evidence>
<sequence>MFPRVEGKGCLACLTCLLPTLLSLTLHSKFASSSTFNPKLASSSTFNPKLASSSTLNPQPVFVHPQPRPTACIRRSSPSTHSLYPSPPPSTHSLYSSFLTLHPQSVSFSPTLHPQPVFVLPHPSPTVCIRPPSASTLSLYSSSTLHPQPVDTPQNGRMKKLQYLQTVP</sequence>
<evidence type="ECO:0000313" key="3">
    <source>
        <dbReference type="EMBL" id="KAK3853134.1"/>
    </source>
</evidence>
<feature type="chain" id="PRO_5041916189" evidence="2">
    <location>
        <begin position="34"/>
        <end position="168"/>
    </location>
</feature>
<gene>
    <name evidence="3" type="ORF">Pcinc_040315</name>
</gene>
<keyword evidence="2" id="KW-0732">Signal</keyword>
<keyword evidence="4" id="KW-1185">Reference proteome</keyword>
<organism evidence="3 4">
    <name type="scientific">Petrolisthes cinctipes</name>
    <name type="common">Flat porcelain crab</name>
    <dbReference type="NCBI Taxonomy" id="88211"/>
    <lineage>
        <taxon>Eukaryota</taxon>
        <taxon>Metazoa</taxon>
        <taxon>Ecdysozoa</taxon>
        <taxon>Arthropoda</taxon>
        <taxon>Crustacea</taxon>
        <taxon>Multicrustacea</taxon>
        <taxon>Malacostraca</taxon>
        <taxon>Eumalacostraca</taxon>
        <taxon>Eucarida</taxon>
        <taxon>Decapoda</taxon>
        <taxon>Pleocyemata</taxon>
        <taxon>Anomura</taxon>
        <taxon>Galatheoidea</taxon>
        <taxon>Porcellanidae</taxon>
        <taxon>Petrolisthes</taxon>
    </lineage>
</organism>
<comment type="caution">
    <text evidence="3">The sequence shown here is derived from an EMBL/GenBank/DDBJ whole genome shotgun (WGS) entry which is preliminary data.</text>
</comment>
<feature type="signal peptide" evidence="2">
    <location>
        <begin position="1"/>
        <end position="33"/>
    </location>
</feature>
<accession>A0AAE1BPF0</accession>
<evidence type="ECO:0000256" key="2">
    <source>
        <dbReference type="SAM" id="SignalP"/>
    </source>
</evidence>
<proteinExistence type="predicted"/>
<name>A0AAE1BPF0_PETCI</name>